<evidence type="ECO:0000313" key="9">
    <source>
        <dbReference type="Proteomes" id="UP000245533"/>
    </source>
</evidence>
<dbReference type="HAMAP" id="MF_00337">
    <property type="entry name" value="Exonuc_7_S"/>
    <property type="match status" value="1"/>
</dbReference>
<name>A0A316TMY5_9BACT</name>
<dbReference type="GO" id="GO:0006308">
    <property type="term" value="P:DNA catabolic process"/>
    <property type="evidence" value="ECO:0007669"/>
    <property type="project" value="UniProtKB-UniRule"/>
</dbReference>
<dbReference type="PIRSF" id="PIRSF006488">
    <property type="entry name" value="Exonuc_VII_S"/>
    <property type="match status" value="1"/>
</dbReference>
<keyword evidence="3 6" id="KW-0540">Nuclease</keyword>
<dbReference type="NCBIfam" id="TIGR01280">
    <property type="entry name" value="xseB"/>
    <property type="match status" value="1"/>
</dbReference>
<dbReference type="OrthoDB" id="1525214at2"/>
<dbReference type="EC" id="3.1.11.6" evidence="6"/>
<dbReference type="AlphaFoldDB" id="A0A316TMY5"/>
<comment type="function">
    <text evidence="6">Bidirectionally degrades single-stranded DNA into large acid-insoluble oligonucleotides, which are then degraded further into small acid-soluble oligonucleotides.</text>
</comment>
<dbReference type="PANTHER" id="PTHR34137:SF1">
    <property type="entry name" value="EXODEOXYRIBONUCLEASE 7 SMALL SUBUNIT"/>
    <property type="match status" value="1"/>
</dbReference>
<dbReference type="GO" id="GO:0009318">
    <property type="term" value="C:exodeoxyribonuclease VII complex"/>
    <property type="evidence" value="ECO:0007669"/>
    <property type="project" value="UniProtKB-UniRule"/>
</dbReference>
<evidence type="ECO:0000256" key="6">
    <source>
        <dbReference type="HAMAP-Rule" id="MF_00337"/>
    </source>
</evidence>
<keyword evidence="2 6" id="KW-0963">Cytoplasm</keyword>
<evidence type="ECO:0000256" key="7">
    <source>
        <dbReference type="SAM" id="Coils"/>
    </source>
</evidence>
<dbReference type="InterPro" id="IPR037004">
    <property type="entry name" value="Exonuc_VII_ssu_sf"/>
</dbReference>
<evidence type="ECO:0000256" key="3">
    <source>
        <dbReference type="ARBA" id="ARBA00022722"/>
    </source>
</evidence>
<accession>A0A316TMY5</accession>
<dbReference type="RefSeq" id="WP_109647415.1">
    <property type="nucleotide sequence ID" value="NZ_QGGB01000008.1"/>
</dbReference>
<dbReference type="PANTHER" id="PTHR34137">
    <property type="entry name" value="EXODEOXYRIBONUCLEASE 7 SMALL SUBUNIT"/>
    <property type="match status" value="1"/>
</dbReference>
<comment type="subunit">
    <text evidence="6">Heterooligomer composed of large and small subunits.</text>
</comment>
<comment type="similarity">
    <text evidence="1 6">Belongs to the XseB family.</text>
</comment>
<evidence type="ECO:0000313" key="8">
    <source>
        <dbReference type="EMBL" id="PWN05973.1"/>
    </source>
</evidence>
<dbReference type="InterPro" id="IPR003761">
    <property type="entry name" value="Exonuc_VII_S"/>
</dbReference>
<feature type="coiled-coil region" evidence="7">
    <location>
        <begin position="6"/>
        <end position="33"/>
    </location>
</feature>
<evidence type="ECO:0000256" key="2">
    <source>
        <dbReference type="ARBA" id="ARBA00022490"/>
    </source>
</evidence>
<evidence type="ECO:0000256" key="4">
    <source>
        <dbReference type="ARBA" id="ARBA00022801"/>
    </source>
</evidence>
<comment type="caution">
    <text evidence="8">The sequence shown here is derived from an EMBL/GenBank/DDBJ whole genome shotgun (WGS) entry which is preliminary data.</text>
</comment>
<comment type="subcellular location">
    <subcellularLocation>
        <location evidence="6">Cytoplasm</location>
    </subcellularLocation>
</comment>
<gene>
    <name evidence="6 8" type="primary">xseB</name>
    <name evidence="8" type="ORF">DDZ15_12390</name>
</gene>
<keyword evidence="4 6" id="KW-0378">Hydrolase</keyword>
<keyword evidence="7" id="KW-0175">Coiled coil</keyword>
<reference evidence="8 9" key="1">
    <citation type="submission" date="2018-05" db="EMBL/GenBank/DDBJ databases">
        <title>Rhodohalobacter halophilus gen. nov., sp. nov., a moderately halophilic member of the family Balneolaceae.</title>
        <authorList>
            <person name="Liu Z.-W."/>
        </authorList>
    </citation>
    <scope>NUCLEOTIDE SEQUENCE [LARGE SCALE GENOMIC DNA]</scope>
    <source>
        <strain evidence="8 9">8A47</strain>
    </source>
</reference>
<dbReference type="EMBL" id="QGGB01000008">
    <property type="protein sequence ID" value="PWN05973.1"/>
    <property type="molecule type" value="Genomic_DNA"/>
</dbReference>
<comment type="catalytic activity">
    <reaction evidence="6">
        <text>Exonucleolytic cleavage in either 5'- to 3'- or 3'- to 5'-direction to yield nucleoside 5'-phosphates.</text>
        <dbReference type="EC" id="3.1.11.6"/>
    </reaction>
</comment>
<protein>
    <recommendedName>
        <fullName evidence="6">Exodeoxyribonuclease 7 small subunit</fullName>
        <ecNumber evidence="6">3.1.11.6</ecNumber>
    </recommendedName>
    <alternativeName>
        <fullName evidence="6">Exodeoxyribonuclease VII small subunit</fullName>
        <shortName evidence="6">Exonuclease VII small subunit</shortName>
    </alternativeName>
</protein>
<dbReference type="NCBIfam" id="NF002140">
    <property type="entry name" value="PRK00977.1-4"/>
    <property type="match status" value="1"/>
</dbReference>
<dbReference type="SUPFAM" id="SSF116842">
    <property type="entry name" value="XseB-like"/>
    <property type="match status" value="1"/>
</dbReference>
<keyword evidence="5 6" id="KW-0269">Exonuclease</keyword>
<dbReference type="Proteomes" id="UP000245533">
    <property type="component" value="Unassembled WGS sequence"/>
</dbReference>
<sequence>MAKKERLGFEEALKRLEAVVEKLNNEDISLEESVALYEEGIQLSKICTETLENAALKIEQIDQINSNDPKQA</sequence>
<organism evidence="8 9">
    <name type="scientific">Rhodohalobacter mucosus</name>
    <dbReference type="NCBI Taxonomy" id="2079485"/>
    <lineage>
        <taxon>Bacteria</taxon>
        <taxon>Pseudomonadati</taxon>
        <taxon>Balneolota</taxon>
        <taxon>Balneolia</taxon>
        <taxon>Balneolales</taxon>
        <taxon>Balneolaceae</taxon>
        <taxon>Rhodohalobacter</taxon>
    </lineage>
</organism>
<proteinExistence type="inferred from homology"/>
<dbReference type="GO" id="GO:0005829">
    <property type="term" value="C:cytosol"/>
    <property type="evidence" value="ECO:0007669"/>
    <property type="project" value="TreeGrafter"/>
</dbReference>
<keyword evidence="9" id="KW-1185">Reference proteome</keyword>
<dbReference type="Pfam" id="PF02609">
    <property type="entry name" value="Exonuc_VII_S"/>
    <property type="match status" value="1"/>
</dbReference>
<dbReference type="Gene3D" id="1.10.287.1040">
    <property type="entry name" value="Exonuclease VII, small subunit"/>
    <property type="match status" value="1"/>
</dbReference>
<dbReference type="GO" id="GO:0008855">
    <property type="term" value="F:exodeoxyribonuclease VII activity"/>
    <property type="evidence" value="ECO:0007669"/>
    <property type="project" value="UniProtKB-UniRule"/>
</dbReference>
<evidence type="ECO:0000256" key="1">
    <source>
        <dbReference type="ARBA" id="ARBA00009998"/>
    </source>
</evidence>
<evidence type="ECO:0000256" key="5">
    <source>
        <dbReference type="ARBA" id="ARBA00022839"/>
    </source>
</evidence>